<dbReference type="SUPFAM" id="SSF54001">
    <property type="entry name" value="Cysteine proteinases"/>
    <property type="match status" value="1"/>
</dbReference>
<evidence type="ECO:0000259" key="4">
    <source>
        <dbReference type="SMART" id="SM00848"/>
    </source>
</evidence>
<evidence type="ECO:0000256" key="2">
    <source>
        <dbReference type="ARBA" id="ARBA00023157"/>
    </source>
</evidence>
<dbReference type="InterPro" id="IPR013128">
    <property type="entry name" value="Peptidase_C1A"/>
</dbReference>
<dbReference type="AlphaFoldDB" id="A0A6B2LA85"/>
<evidence type="ECO:0000313" key="5">
    <source>
        <dbReference type="EMBL" id="NDV33972.1"/>
    </source>
</evidence>
<protein>
    <submittedName>
        <fullName evidence="5">Uncharacterized protein</fullName>
    </submittedName>
</protein>
<feature type="domain" description="Peptidase C1A papain C-terminal" evidence="3">
    <location>
        <begin position="101"/>
        <end position="315"/>
    </location>
</feature>
<dbReference type="SMART" id="SM00848">
    <property type="entry name" value="Inhibitor_I29"/>
    <property type="match status" value="1"/>
</dbReference>
<dbReference type="InterPro" id="IPR000169">
    <property type="entry name" value="Pept_cys_AS"/>
</dbReference>
<dbReference type="GO" id="GO:0006508">
    <property type="term" value="P:proteolysis"/>
    <property type="evidence" value="ECO:0007669"/>
    <property type="project" value="InterPro"/>
</dbReference>
<reference evidence="5" key="1">
    <citation type="journal article" date="2020" name="J. Eukaryot. Microbiol.">
        <title>De novo Sequencing, Assembly and Annotation of the Transcriptome for the Free-Living Testate Amoeba Arcella intermedia.</title>
        <authorList>
            <person name="Ribeiro G.M."/>
            <person name="Porfirio-Sousa A.L."/>
            <person name="Maurer-Alcala X.X."/>
            <person name="Katz L.A."/>
            <person name="Lahr D.J.G."/>
        </authorList>
    </citation>
    <scope>NUCLEOTIDE SEQUENCE</scope>
</reference>
<dbReference type="SMART" id="SM00645">
    <property type="entry name" value="Pept_C1"/>
    <property type="match status" value="1"/>
</dbReference>
<sequence>MIIILALLLALAHASKTEFEAWTTQHTKKYGSETEYLYRYAVFLNNKDKVERLNKESRGGALFGLNKYADWTAEEFRGLLGYVGRNETVEREYLELGVGAVPESFDWESKGKVTAVKDQGQCGSCWAFSATENIESVWMIAKNLHVSNFKPLAPQQIVDCDKVDAGCNGGDTPTAFEYVIKAGGQDTEASYPYKAIDQACHFKAADVEAKIASYKYATKTKNEAEMKDAVATVAPLSICVDAEPWQFYTSGVMTKAQCGTSLDHCVQITAYDTAAKPAYWKVRNSWGADWGEKGFIRLEYGTNTCGVAEEPTTAVV</sequence>
<dbReference type="InterPro" id="IPR013201">
    <property type="entry name" value="Prot_inhib_I29"/>
</dbReference>
<dbReference type="InterPro" id="IPR039417">
    <property type="entry name" value="Peptidase_C1A_papain-like"/>
</dbReference>
<proteinExistence type="inferred from homology"/>
<keyword evidence="2" id="KW-1015">Disulfide bond</keyword>
<dbReference type="Gene3D" id="3.90.70.10">
    <property type="entry name" value="Cysteine proteinases"/>
    <property type="match status" value="1"/>
</dbReference>
<comment type="similarity">
    <text evidence="1">Belongs to the peptidase C1 family.</text>
</comment>
<dbReference type="PROSITE" id="PS00139">
    <property type="entry name" value="THIOL_PROTEASE_CYS"/>
    <property type="match status" value="1"/>
</dbReference>
<dbReference type="FunFam" id="3.90.70.10:FF:000103">
    <property type="entry name" value="Hypothetical LOC496748"/>
    <property type="match status" value="1"/>
</dbReference>
<dbReference type="EMBL" id="GIBP01005003">
    <property type="protein sequence ID" value="NDV33972.1"/>
    <property type="molecule type" value="Transcribed_RNA"/>
</dbReference>
<dbReference type="PRINTS" id="PR00705">
    <property type="entry name" value="PAPAIN"/>
</dbReference>
<dbReference type="InterPro" id="IPR000668">
    <property type="entry name" value="Peptidase_C1A_C"/>
</dbReference>
<dbReference type="Pfam" id="PF00112">
    <property type="entry name" value="Peptidase_C1"/>
    <property type="match status" value="1"/>
</dbReference>
<organism evidence="5">
    <name type="scientific">Arcella intermedia</name>
    <dbReference type="NCBI Taxonomy" id="1963864"/>
    <lineage>
        <taxon>Eukaryota</taxon>
        <taxon>Amoebozoa</taxon>
        <taxon>Tubulinea</taxon>
        <taxon>Elardia</taxon>
        <taxon>Arcellinida</taxon>
        <taxon>Sphaerothecina</taxon>
        <taxon>Arcellidae</taxon>
        <taxon>Arcella</taxon>
    </lineage>
</organism>
<feature type="domain" description="Cathepsin propeptide inhibitor" evidence="4">
    <location>
        <begin position="19"/>
        <end position="76"/>
    </location>
</feature>
<dbReference type="InterPro" id="IPR038765">
    <property type="entry name" value="Papain-like_cys_pep_sf"/>
</dbReference>
<evidence type="ECO:0000256" key="1">
    <source>
        <dbReference type="ARBA" id="ARBA00008455"/>
    </source>
</evidence>
<dbReference type="CDD" id="cd02248">
    <property type="entry name" value="Peptidase_C1A"/>
    <property type="match status" value="1"/>
</dbReference>
<dbReference type="Pfam" id="PF08246">
    <property type="entry name" value="Inhibitor_I29"/>
    <property type="match status" value="1"/>
</dbReference>
<name>A0A6B2LA85_9EUKA</name>
<dbReference type="GO" id="GO:0008234">
    <property type="term" value="F:cysteine-type peptidase activity"/>
    <property type="evidence" value="ECO:0007669"/>
    <property type="project" value="InterPro"/>
</dbReference>
<dbReference type="PANTHER" id="PTHR12411">
    <property type="entry name" value="CYSTEINE PROTEASE FAMILY C1-RELATED"/>
    <property type="match status" value="1"/>
</dbReference>
<accession>A0A6B2LA85</accession>
<evidence type="ECO:0000259" key="3">
    <source>
        <dbReference type="SMART" id="SM00645"/>
    </source>
</evidence>